<name>A0AAV1XQ27_LUPLU</name>
<dbReference type="PANTHER" id="PTHR46146">
    <property type="entry name" value="SERINE/THREONINE-PROTEIN KINASE-LIKE PROTEIN CCR4"/>
    <property type="match status" value="1"/>
</dbReference>
<organism evidence="2 3">
    <name type="scientific">Lupinus luteus</name>
    <name type="common">European yellow lupine</name>
    <dbReference type="NCBI Taxonomy" id="3873"/>
    <lineage>
        <taxon>Eukaryota</taxon>
        <taxon>Viridiplantae</taxon>
        <taxon>Streptophyta</taxon>
        <taxon>Embryophyta</taxon>
        <taxon>Tracheophyta</taxon>
        <taxon>Spermatophyta</taxon>
        <taxon>Magnoliopsida</taxon>
        <taxon>eudicotyledons</taxon>
        <taxon>Gunneridae</taxon>
        <taxon>Pentapetalae</taxon>
        <taxon>rosids</taxon>
        <taxon>fabids</taxon>
        <taxon>Fabales</taxon>
        <taxon>Fabaceae</taxon>
        <taxon>Papilionoideae</taxon>
        <taxon>50 kb inversion clade</taxon>
        <taxon>genistoids sensu lato</taxon>
        <taxon>core genistoids</taxon>
        <taxon>Genisteae</taxon>
        <taxon>Lupinus</taxon>
    </lineage>
</organism>
<dbReference type="SUPFAM" id="SSF56112">
    <property type="entry name" value="Protein kinase-like (PK-like)"/>
    <property type="match status" value="1"/>
</dbReference>
<dbReference type="EMBL" id="CAXHTB010000017">
    <property type="protein sequence ID" value="CAL0323408.1"/>
    <property type="molecule type" value="Genomic_DNA"/>
</dbReference>
<dbReference type="InterPro" id="IPR000719">
    <property type="entry name" value="Prot_kinase_dom"/>
</dbReference>
<evidence type="ECO:0000313" key="3">
    <source>
        <dbReference type="Proteomes" id="UP001497480"/>
    </source>
</evidence>
<evidence type="ECO:0000259" key="1">
    <source>
        <dbReference type="PROSITE" id="PS50011"/>
    </source>
</evidence>
<dbReference type="PROSITE" id="PS50011">
    <property type="entry name" value="PROTEIN_KINASE_DOM"/>
    <property type="match status" value="1"/>
</dbReference>
<dbReference type="GO" id="GO:0004672">
    <property type="term" value="F:protein kinase activity"/>
    <property type="evidence" value="ECO:0007669"/>
    <property type="project" value="InterPro"/>
</dbReference>
<gene>
    <name evidence="2" type="ORF">LLUT_LOCUS24468</name>
</gene>
<dbReference type="PANTHER" id="PTHR46146:SF3">
    <property type="entry name" value="SERINE_THREONINE-PROTEIN KINASE-LIKE PROTEIN CCR3-RELATED"/>
    <property type="match status" value="1"/>
</dbReference>
<proteinExistence type="predicted"/>
<keyword evidence="3" id="KW-1185">Reference proteome</keyword>
<comment type="caution">
    <text evidence="2">The sequence shown here is derived from an EMBL/GenBank/DDBJ whole genome shotgun (WGS) entry which is preliminary data.</text>
</comment>
<accession>A0AAV1XQ27</accession>
<sequence>MRVGIALGVARGLEYLYDGAVPPVIHRDIKSSNILLDRSMRAMGTEVDDTSFHCGQWVQSMVDSKDVVSLSATNMSKITALMLLTVKGKPRC</sequence>
<dbReference type="Proteomes" id="UP001497480">
    <property type="component" value="Unassembled WGS sequence"/>
</dbReference>
<feature type="domain" description="Protein kinase" evidence="1">
    <location>
        <begin position="1"/>
        <end position="92"/>
    </location>
</feature>
<evidence type="ECO:0000313" key="2">
    <source>
        <dbReference type="EMBL" id="CAL0323408.1"/>
    </source>
</evidence>
<dbReference type="InterPro" id="IPR008271">
    <property type="entry name" value="Ser/Thr_kinase_AS"/>
</dbReference>
<reference evidence="2 3" key="1">
    <citation type="submission" date="2024-03" db="EMBL/GenBank/DDBJ databases">
        <authorList>
            <person name="Martinez-Hernandez J."/>
        </authorList>
    </citation>
    <scope>NUCLEOTIDE SEQUENCE [LARGE SCALE GENOMIC DNA]</scope>
</reference>
<dbReference type="PROSITE" id="PS00108">
    <property type="entry name" value="PROTEIN_KINASE_ST"/>
    <property type="match status" value="1"/>
</dbReference>
<dbReference type="InterPro" id="IPR011009">
    <property type="entry name" value="Kinase-like_dom_sf"/>
</dbReference>
<dbReference type="AlphaFoldDB" id="A0AAV1XQ27"/>
<dbReference type="Gene3D" id="1.10.510.10">
    <property type="entry name" value="Transferase(Phosphotransferase) domain 1"/>
    <property type="match status" value="1"/>
</dbReference>
<dbReference type="GO" id="GO:0005524">
    <property type="term" value="F:ATP binding"/>
    <property type="evidence" value="ECO:0007669"/>
    <property type="project" value="InterPro"/>
</dbReference>
<protein>
    <recommendedName>
        <fullName evidence="1">Protein kinase domain-containing protein</fullName>
    </recommendedName>
</protein>